<dbReference type="Proteomes" id="UP000887576">
    <property type="component" value="Unplaced"/>
</dbReference>
<sequence>MSSNFPRPTIDSPEEIVNVKTDVKYNNAKSQKVLPRKRTAKIEVDDDLGIEDDSGDDMTDGNQYIVQKNLNPYTWRQQPKNPIYHAEAPRVPDDDDIDIDVDNDIEIDRIMPNNGIIMTSDEEVEEQEDDDDNMYGGDVSLTDDEVVAPNLLLSDVPPNESVMLLGECPTAVQYNTKEYMEDLISNVPSVEITFKLKGVRQFRRMPENTHFYSNYGVVRGIPFRIMILNRDLGPIRTNTPGYVGNRHIGFFVQCNPDIKFKWNMRAIVYLKMLSQDPRRDDYTRRIVHTFHPGENDWGYAQYYSCDNFDDSNNPYLRDDAVTFKVVIMPDPPKFPLYCNPTFNQFFADRCGLKNLGSTCYFNSLLQMLFSIRKLRKLIYNFDSTGDSEHAKFMLELQLTFYKMQYSDHPVDPSNLGKLLWNDTFTQEDVHDMFMKLIDRVETAMRPDESVKELFQSRLLRFIKCLNVNHTKNLSTEELNCILLCVRQGNKIFGCLRESLINYTAGSRLEGDNCYNSEEYGLQVADMCSRFVKFPPILVVTLQRSTYDNFAVKLNDRFEYDSQMDLEEFLDEKLPIKNAKYTLNSVLVHYGESGCGHYVSYVDTNMNHTDSRWVKCDDELVYRVTNGEAITNNYGITEGAKEQDSGTAYVITYIRNDVIEEMMCPVTEQDMSPAVREIITKRFDEEEQNYKEKMESTFCQTLFVLNDEILKDLKYSRFDLFDPKDEELTKGLPRIILPKDMFIGDLYKNLRTHCDFLTDRNFRVYLFRHSEIPYTSADMKVPFKGGLRPCYMMVPEVLHQAQMLGDGYVQGAVYVREIEEPLMLEDCQENPMEMLIFIKVFEQGELYFAGSMMIIPNDVVSDLFPEFRRACGFSNDQPIRVYTEVSPFDVRELEEDDVANSHNGFNGDGSIIVVEKVEEQDDEEKRFTTHWDKLSRAVTLNIEKDNDLFPLNTIKQHPLTHTIECLVDSEVSQIAEDICDNGPPGIDKNHILIWKASPGFDRPSYNFWDQMNASTVGDLIGTKSDAFDGRERYIFDLQYTILNFPLEQNVIYYQKPVFYIDSRFKLTQYDVLFGSKWTVGQALENAPKSLGLKPSDKNSGKLRLVAAFRCGQERSYMGTITRAFKVIDFAMPCSNLMKLINEMNCTLRMEEIPLDQLNLEEGEHLIPVIHFETSITTIFGVSFFIKIKVGQKFSEIKAKLREILNVKSEDFCMYNFFIFEGAKSRGPLEDTTVMREEWVNSESHYVERPVIAIQHPPTPECPKISVLL</sequence>
<reference evidence="2" key="1">
    <citation type="submission" date="2022-11" db="UniProtKB">
        <authorList>
            <consortium name="WormBaseParasite"/>
        </authorList>
    </citation>
    <scope>IDENTIFICATION</scope>
</reference>
<organism evidence="1 2">
    <name type="scientific">Panagrolaimus sp. JU765</name>
    <dbReference type="NCBI Taxonomy" id="591449"/>
    <lineage>
        <taxon>Eukaryota</taxon>
        <taxon>Metazoa</taxon>
        <taxon>Ecdysozoa</taxon>
        <taxon>Nematoda</taxon>
        <taxon>Chromadorea</taxon>
        <taxon>Rhabditida</taxon>
        <taxon>Tylenchina</taxon>
        <taxon>Panagrolaimomorpha</taxon>
        <taxon>Panagrolaimoidea</taxon>
        <taxon>Panagrolaimidae</taxon>
        <taxon>Panagrolaimus</taxon>
    </lineage>
</organism>
<dbReference type="WBParaSite" id="JU765_v2.g16994.t1">
    <property type="protein sequence ID" value="JU765_v2.g16994.t1"/>
    <property type="gene ID" value="JU765_v2.g16994"/>
</dbReference>
<proteinExistence type="predicted"/>
<evidence type="ECO:0000313" key="1">
    <source>
        <dbReference type="Proteomes" id="UP000887576"/>
    </source>
</evidence>
<name>A0AC34QJV6_9BILA</name>
<evidence type="ECO:0000313" key="2">
    <source>
        <dbReference type="WBParaSite" id="JU765_v2.g16994.t1"/>
    </source>
</evidence>
<accession>A0AC34QJV6</accession>
<protein>
    <submittedName>
        <fullName evidence="2">Ubiquitin carboxyl-terminal hydrolase 7</fullName>
    </submittedName>
</protein>